<evidence type="ECO:0000313" key="2">
    <source>
        <dbReference type="Proteomes" id="UP000254601"/>
    </source>
</evidence>
<dbReference type="AlphaFoldDB" id="A0A380MRZ7"/>
<dbReference type="RefSeq" id="WP_072575428.1">
    <property type="nucleotide sequence ID" value="NZ_LWHB01000004.1"/>
</dbReference>
<evidence type="ECO:0000313" key="1">
    <source>
        <dbReference type="EMBL" id="SUO95335.1"/>
    </source>
</evidence>
<protein>
    <submittedName>
        <fullName evidence="1">Uncharacterized protein</fullName>
    </submittedName>
</protein>
<keyword evidence="2" id="KW-1185">Reference proteome</keyword>
<reference evidence="1 2" key="1">
    <citation type="submission" date="2018-06" db="EMBL/GenBank/DDBJ databases">
        <authorList>
            <consortium name="Pathogen Informatics"/>
            <person name="Doyle S."/>
        </authorList>
    </citation>
    <scope>NUCLEOTIDE SEQUENCE [LARGE SCALE GENOMIC DNA]</scope>
    <source>
        <strain evidence="1 2">NCTC13337</strain>
    </source>
</reference>
<gene>
    <name evidence="1" type="ORF">NCTC13337_01234</name>
</gene>
<name>A0A380MRZ7_9GAMM</name>
<accession>A0A380MRZ7</accession>
<proteinExistence type="predicted"/>
<dbReference type="EMBL" id="UHIC01000001">
    <property type="protein sequence ID" value="SUO95335.1"/>
    <property type="molecule type" value="Genomic_DNA"/>
</dbReference>
<sequence>MKKGIILVLLAAAIYPYAMDYYKNHFGAGSYEVASSAAELAKKLSEKLPWHQGYLTYTSVTDSVGSLIFSVEDSLPIVGGALTTDQARLRDSTWLPFLKAYTCQNKTLRKAIDEGIVNNVYYQFTAHGAQVNYNKLLVTKENCTLF</sequence>
<organism evidence="1 2">
    <name type="scientific">Suttonella ornithocola</name>
    <dbReference type="NCBI Taxonomy" id="279832"/>
    <lineage>
        <taxon>Bacteria</taxon>
        <taxon>Pseudomonadati</taxon>
        <taxon>Pseudomonadota</taxon>
        <taxon>Gammaproteobacteria</taxon>
        <taxon>Cardiobacteriales</taxon>
        <taxon>Cardiobacteriaceae</taxon>
        <taxon>Suttonella</taxon>
    </lineage>
</organism>
<dbReference type="Proteomes" id="UP000254601">
    <property type="component" value="Unassembled WGS sequence"/>
</dbReference>